<comment type="subcellular location">
    <subcellularLocation>
        <location evidence="1">Nucleus</location>
    </subcellularLocation>
</comment>
<feature type="region of interest" description="Disordered" evidence="6">
    <location>
        <begin position="300"/>
        <end position="332"/>
    </location>
</feature>
<protein>
    <submittedName>
        <fullName evidence="7">Sin3 histone deacetylase corepressor complex component SDS3</fullName>
    </submittedName>
</protein>
<dbReference type="Proteomes" id="UP000198287">
    <property type="component" value="Unassembled WGS sequence"/>
</dbReference>
<reference evidence="7 8" key="1">
    <citation type="submission" date="2015-12" db="EMBL/GenBank/DDBJ databases">
        <title>The genome of Folsomia candida.</title>
        <authorList>
            <person name="Faddeeva A."/>
            <person name="Derks M.F."/>
            <person name="Anvar Y."/>
            <person name="Smit S."/>
            <person name="Van Straalen N."/>
            <person name="Roelofs D."/>
        </authorList>
    </citation>
    <scope>NUCLEOTIDE SEQUENCE [LARGE SCALE GENOMIC DNA]</scope>
    <source>
        <strain evidence="7 8">VU population</strain>
        <tissue evidence="7">Whole body</tissue>
    </source>
</reference>
<organism evidence="7 8">
    <name type="scientific">Folsomia candida</name>
    <name type="common">Springtail</name>
    <dbReference type="NCBI Taxonomy" id="158441"/>
    <lineage>
        <taxon>Eukaryota</taxon>
        <taxon>Metazoa</taxon>
        <taxon>Ecdysozoa</taxon>
        <taxon>Arthropoda</taxon>
        <taxon>Hexapoda</taxon>
        <taxon>Collembola</taxon>
        <taxon>Entomobryomorpha</taxon>
        <taxon>Isotomoidea</taxon>
        <taxon>Isotomidae</taxon>
        <taxon>Proisotominae</taxon>
        <taxon>Folsomia</taxon>
    </lineage>
</organism>
<comment type="caution">
    <text evidence="7">The sequence shown here is derived from an EMBL/GenBank/DDBJ whole genome shotgun (WGS) entry which is preliminary data.</text>
</comment>
<dbReference type="SMART" id="SM01401">
    <property type="entry name" value="Sds3"/>
    <property type="match status" value="1"/>
</dbReference>
<proteinExistence type="predicted"/>
<dbReference type="STRING" id="158441.A0A226D150"/>
<sequence length="423" mass="47301">MASSSGPTNSLPRFRNLSECMDYDAELAELHEQRQRELSRTAAHMLITPHTDKPRLLALHEEYVRLGGPQGYRDSDEDTEDASEDGDIRDVRNPFFTGGNNNNVPGGSTSAGLLQPYSHGMGGGGGMGDSGGGVVAEVDENQRKLKEEAYFDKLNLIKGQLEELEALDHPDYIQGLEKLRRECDKRMEMNTASTEYDMMCIERDFSAEQKLIGREFEDKKIELRESLISELEEKKKQIEMERYSFELTSDPTEVKPINTRKLRRRPNDPAPQPERRKKVPQFQVTFLLDEPEVDDDLKSIRCHLQGGGGGGGGSGRGGGATSGKGKKSDGYNRKAAAIETDYSAEGSHSDSRIEDGKLFYEKRWFHRGQPVFVEGQGVSKVGGVICSISQDLVWVRKVNDQTKIRVPISSLQKGKLFIKRRAN</sequence>
<dbReference type="InterPro" id="IPR013907">
    <property type="entry name" value="Sds3"/>
</dbReference>
<keyword evidence="4" id="KW-0804">Transcription</keyword>
<feature type="compositionally biased region" description="Gly residues" evidence="6">
    <location>
        <begin position="120"/>
        <end position="134"/>
    </location>
</feature>
<dbReference type="AlphaFoldDB" id="A0A226D150"/>
<feature type="region of interest" description="Disordered" evidence="6">
    <location>
        <begin position="247"/>
        <end position="281"/>
    </location>
</feature>
<keyword evidence="5" id="KW-0539">Nucleus</keyword>
<evidence type="ECO:0000256" key="6">
    <source>
        <dbReference type="SAM" id="MobiDB-lite"/>
    </source>
</evidence>
<dbReference type="OrthoDB" id="70376at2759"/>
<feature type="compositionally biased region" description="Polar residues" evidence="6">
    <location>
        <begin position="98"/>
        <end position="112"/>
    </location>
</feature>
<evidence type="ECO:0000256" key="3">
    <source>
        <dbReference type="ARBA" id="ARBA00023015"/>
    </source>
</evidence>
<feature type="region of interest" description="Disordered" evidence="6">
    <location>
        <begin position="67"/>
        <end position="134"/>
    </location>
</feature>
<feature type="compositionally biased region" description="Gly residues" evidence="6">
    <location>
        <begin position="305"/>
        <end position="322"/>
    </location>
</feature>
<evidence type="ECO:0000256" key="1">
    <source>
        <dbReference type="ARBA" id="ARBA00004123"/>
    </source>
</evidence>
<dbReference type="GO" id="GO:0005654">
    <property type="term" value="C:nucleoplasm"/>
    <property type="evidence" value="ECO:0007669"/>
    <property type="project" value="UniProtKB-ARBA"/>
</dbReference>
<evidence type="ECO:0000256" key="4">
    <source>
        <dbReference type="ARBA" id="ARBA00023163"/>
    </source>
</evidence>
<keyword evidence="3" id="KW-0805">Transcription regulation</keyword>
<name>A0A226D150_FOLCA</name>
<evidence type="ECO:0000313" key="7">
    <source>
        <dbReference type="EMBL" id="OXA38528.1"/>
    </source>
</evidence>
<dbReference type="GO" id="GO:0010468">
    <property type="term" value="P:regulation of gene expression"/>
    <property type="evidence" value="ECO:0007669"/>
    <property type="project" value="UniProtKB-ARBA"/>
</dbReference>
<gene>
    <name evidence="7" type="ORF">Fcan01_26730</name>
</gene>
<keyword evidence="2" id="KW-0678">Repressor</keyword>
<dbReference type="Pfam" id="PF08598">
    <property type="entry name" value="Sds3"/>
    <property type="match status" value="1"/>
</dbReference>
<evidence type="ECO:0000313" key="8">
    <source>
        <dbReference type="Proteomes" id="UP000198287"/>
    </source>
</evidence>
<evidence type="ECO:0000256" key="2">
    <source>
        <dbReference type="ARBA" id="ARBA00022491"/>
    </source>
</evidence>
<dbReference type="PANTHER" id="PTHR21964">
    <property type="entry name" value="BREAST CANCER METASTASIS-SUPPRESSOR 1"/>
    <property type="match status" value="1"/>
</dbReference>
<feature type="compositionally biased region" description="Acidic residues" evidence="6">
    <location>
        <begin position="75"/>
        <end position="85"/>
    </location>
</feature>
<accession>A0A226D150</accession>
<keyword evidence="8" id="KW-1185">Reference proteome</keyword>
<evidence type="ECO:0000256" key="5">
    <source>
        <dbReference type="ARBA" id="ARBA00023242"/>
    </source>
</evidence>
<dbReference type="EMBL" id="LNIX01000045">
    <property type="protein sequence ID" value="OXA38528.1"/>
    <property type="molecule type" value="Genomic_DNA"/>
</dbReference>